<feature type="compositionally biased region" description="Basic and acidic residues" evidence="7">
    <location>
        <begin position="148"/>
        <end position="159"/>
    </location>
</feature>
<dbReference type="InterPro" id="IPR016763">
    <property type="entry name" value="VAP"/>
</dbReference>
<dbReference type="PANTHER" id="PTHR10809:SF6">
    <property type="entry name" value="AT11025P-RELATED"/>
    <property type="match status" value="1"/>
</dbReference>
<dbReference type="GO" id="GO:0005886">
    <property type="term" value="C:plasma membrane"/>
    <property type="evidence" value="ECO:0007669"/>
    <property type="project" value="TreeGrafter"/>
</dbReference>
<evidence type="ECO:0000256" key="3">
    <source>
        <dbReference type="ARBA" id="ARBA00022692"/>
    </source>
</evidence>
<feature type="coiled-coil region" evidence="6">
    <location>
        <begin position="234"/>
        <end position="271"/>
    </location>
</feature>
<organism evidence="10 11">
    <name type="scientific">Brachionus calyciflorus</name>
    <dbReference type="NCBI Taxonomy" id="104777"/>
    <lineage>
        <taxon>Eukaryota</taxon>
        <taxon>Metazoa</taxon>
        <taxon>Spiralia</taxon>
        <taxon>Gnathifera</taxon>
        <taxon>Rotifera</taxon>
        <taxon>Eurotatoria</taxon>
        <taxon>Monogononta</taxon>
        <taxon>Pseudotrocha</taxon>
        <taxon>Ploima</taxon>
        <taxon>Brachionidae</taxon>
        <taxon>Brachionus</taxon>
    </lineage>
</organism>
<dbReference type="PIRSF" id="PIRSF019693">
    <property type="entry name" value="VAMP-associated"/>
    <property type="match status" value="1"/>
</dbReference>
<evidence type="ECO:0000256" key="7">
    <source>
        <dbReference type="SAM" id="MobiDB-lite"/>
    </source>
</evidence>
<reference evidence="10" key="1">
    <citation type="submission" date="2021-02" db="EMBL/GenBank/DDBJ databases">
        <authorList>
            <person name="Nowell W R."/>
        </authorList>
    </citation>
    <scope>NUCLEOTIDE SEQUENCE</scope>
    <source>
        <strain evidence="10">Ploen Becks lab</strain>
    </source>
</reference>
<keyword evidence="11" id="KW-1185">Reference proteome</keyword>
<evidence type="ECO:0000256" key="6">
    <source>
        <dbReference type="SAM" id="Coils"/>
    </source>
</evidence>
<dbReference type="SUPFAM" id="SSF49354">
    <property type="entry name" value="PapD-like"/>
    <property type="match status" value="1"/>
</dbReference>
<name>A0A813MQY1_9BILA</name>
<dbReference type="InterPro" id="IPR000535">
    <property type="entry name" value="MSP_dom"/>
</dbReference>
<evidence type="ECO:0000256" key="2">
    <source>
        <dbReference type="ARBA" id="ARBA00008932"/>
    </source>
</evidence>
<dbReference type="GO" id="GO:0005789">
    <property type="term" value="C:endoplasmic reticulum membrane"/>
    <property type="evidence" value="ECO:0007669"/>
    <property type="project" value="InterPro"/>
</dbReference>
<evidence type="ECO:0000256" key="4">
    <source>
        <dbReference type="ARBA" id="ARBA00022989"/>
    </source>
</evidence>
<evidence type="ECO:0000256" key="5">
    <source>
        <dbReference type="ARBA" id="ARBA00023136"/>
    </source>
</evidence>
<feature type="domain" description="MSP" evidence="9">
    <location>
        <begin position="20"/>
        <end position="142"/>
    </location>
</feature>
<dbReference type="GO" id="GO:0061817">
    <property type="term" value="P:endoplasmic reticulum-plasma membrane tethering"/>
    <property type="evidence" value="ECO:0007669"/>
    <property type="project" value="TreeGrafter"/>
</dbReference>
<dbReference type="PANTHER" id="PTHR10809">
    <property type="entry name" value="VESICLE-ASSOCIATED MEMBRANE PROTEIN-ASSOCIATED PROTEIN"/>
    <property type="match status" value="1"/>
</dbReference>
<comment type="caution">
    <text evidence="10">The sequence shown here is derived from an EMBL/GenBank/DDBJ whole genome shotgun (WGS) entry which is preliminary data.</text>
</comment>
<feature type="transmembrane region" description="Helical" evidence="8">
    <location>
        <begin position="295"/>
        <end position="312"/>
    </location>
</feature>
<dbReference type="InterPro" id="IPR013783">
    <property type="entry name" value="Ig-like_fold"/>
</dbReference>
<keyword evidence="4 8" id="KW-1133">Transmembrane helix</keyword>
<keyword evidence="6" id="KW-0175">Coiled coil</keyword>
<dbReference type="Proteomes" id="UP000663879">
    <property type="component" value="Unassembled WGS sequence"/>
</dbReference>
<dbReference type="GO" id="GO:0033149">
    <property type="term" value="F:FFAT motif binding"/>
    <property type="evidence" value="ECO:0007669"/>
    <property type="project" value="TreeGrafter"/>
</dbReference>
<feature type="compositionally biased region" description="Low complexity" evidence="7">
    <location>
        <begin position="200"/>
        <end position="227"/>
    </location>
</feature>
<evidence type="ECO:0000256" key="1">
    <source>
        <dbReference type="ARBA" id="ARBA00004211"/>
    </source>
</evidence>
<evidence type="ECO:0000313" key="10">
    <source>
        <dbReference type="EMBL" id="CAF0725568.1"/>
    </source>
</evidence>
<protein>
    <recommendedName>
        <fullName evidence="9">MSP domain-containing protein</fullName>
    </recommendedName>
</protein>
<comment type="subcellular location">
    <subcellularLocation>
        <location evidence="1">Membrane</location>
        <topology evidence="1">Single-pass type IV membrane protein</topology>
    </subcellularLocation>
</comment>
<gene>
    <name evidence="10" type="ORF">OXX778_LOCUS2492</name>
</gene>
<sequence length="313" mass="35510">MTEMERESIGGAVLVDPLGGLILDPSNELKFKGPFDDYVTVSLWIKNPTEKRIAFKIKTTAPKRYCVKPNSGVLDSQQSMKVNVLLQPFNYDPNEKNKHKFMVQYMYLNESEMQLSVNDILNMWKDVAPTRLLDIKLKCLFEQTESEQQTKQDQTKTESKPVQQVAQPQTIQHETKSQNRNVEVSSTANDFESAPSSLVNKSSQSNTNTATNNTISTTSNNNNNSNNIARLDKSDNVVNELKQVKQENELLKKEINKLKEEEVRLRKLALETPFSSRAKQTGSTELLIDLLQNRSSVVIAALLAIIIYLILFR</sequence>
<accession>A0A813MQY1</accession>
<dbReference type="PROSITE" id="PS50202">
    <property type="entry name" value="MSP"/>
    <property type="match status" value="1"/>
</dbReference>
<feature type="region of interest" description="Disordered" evidence="7">
    <location>
        <begin position="146"/>
        <end position="229"/>
    </location>
</feature>
<feature type="compositionally biased region" description="Polar residues" evidence="7">
    <location>
        <begin position="161"/>
        <end position="199"/>
    </location>
</feature>
<dbReference type="GO" id="GO:0090158">
    <property type="term" value="P:endoplasmic reticulum membrane organization"/>
    <property type="evidence" value="ECO:0007669"/>
    <property type="project" value="TreeGrafter"/>
</dbReference>
<evidence type="ECO:0000256" key="8">
    <source>
        <dbReference type="SAM" id="Phobius"/>
    </source>
</evidence>
<dbReference type="EMBL" id="CAJNOC010000196">
    <property type="protein sequence ID" value="CAF0725568.1"/>
    <property type="molecule type" value="Genomic_DNA"/>
</dbReference>
<dbReference type="InterPro" id="IPR008962">
    <property type="entry name" value="PapD-like_sf"/>
</dbReference>
<evidence type="ECO:0000313" key="11">
    <source>
        <dbReference type="Proteomes" id="UP000663879"/>
    </source>
</evidence>
<dbReference type="AlphaFoldDB" id="A0A813MQY1"/>
<proteinExistence type="inferred from homology"/>
<keyword evidence="3 8" id="KW-0812">Transmembrane</keyword>
<dbReference type="Gene3D" id="2.60.40.10">
    <property type="entry name" value="Immunoglobulins"/>
    <property type="match status" value="1"/>
</dbReference>
<comment type="similarity">
    <text evidence="2">Belongs to the VAMP-associated protein (VAP) (TC 9.B.17) family.</text>
</comment>
<keyword evidence="5 8" id="KW-0472">Membrane</keyword>
<dbReference type="OrthoDB" id="264603at2759"/>
<dbReference type="Pfam" id="PF00635">
    <property type="entry name" value="Motile_Sperm"/>
    <property type="match status" value="1"/>
</dbReference>
<evidence type="ECO:0000259" key="9">
    <source>
        <dbReference type="PROSITE" id="PS50202"/>
    </source>
</evidence>